<evidence type="ECO:0000313" key="17">
    <source>
        <dbReference type="Proteomes" id="UP000005631"/>
    </source>
</evidence>
<evidence type="ECO:0000256" key="10">
    <source>
        <dbReference type="ARBA" id="ARBA00023004"/>
    </source>
</evidence>
<evidence type="ECO:0000256" key="6">
    <source>
        <dbReference type="ARBA" id="ARBA00022729"/>
    </source>
</evidence>
<comment type="cofactor">
    <cofactor evidence="13">
        <name>heme</name>
        <dbReference type="ChEBI" id="CHEBI:30413"/>
    </cofactor>
    <text evidence="13">Binds 2 heme groups.</text>
</comment>
<dbReference type="Gene3D" id="1.10.760.10">
    <property type="entry name" value="Cytochrome c-like domain"/>
    <property type="match status" value="2"/>
</dbReference>
<evidence type="ECO:0000256" key="3">
    <source>
        <dbReference type="ARBA" id="ARBA00022448"/>
    </source>
</evidence>
<dbReference type="FunFam" id="1.10.760.10:FF:000019">
    <property type="entry name" value="Di-heme cytochrome C peroxidase"/>
    <property type="match status" value="1"/>
</dbReference>
<evidence type="ECO:0000259" key="15">
    <source>
        <dbReference type="PROSITE" id="PS51007"/>
    </source>
</evidence>
<evidence type="ECO:0000256" key="12">
    <source>
        <dbReference type="ARBA" id="ARBA00073576"/>
    </source>
</evidence>
<evidence type="ECO:0000256" key="1">
    <source>
        <dbReference type="ARBA" id="ARBA00004418"/>
    </source>
</evidence>
<dbReference type="OrthoDB" id="9805202at2"/>
<dbReference type="GO" id="GO:0020037">
    <property type="term" value="F:heme binding"/>
    <property type="evidence" value="ECO:0007669"/>
    <property type="project" value="InterPro"/>
</dbReference>
<dbReference type="InterPro" id="IPR004852">
    <property type="entry name" value="Di-haem_cyt_c_peroxidsae"/>
</dbReference>
<keyword evidence="4 13" id="KW-0349">Heme</keyword>
<reference evidence="16 17" key="1">
    <citation type="journal article" date="2012" name="Stand. Genomic Sci.">
        <title>Genome sequence of the orange-pigmented seawater bacterium Owenweeksia hongkongensis type strain (UST20020801(T)).</title>
        <authorList>
            <person name="Riedel T."/>
            <person name="Held B."/>
            <person name="Nolan M."/>
            <person name="Lucas S."/>
            <person name="Lapidus A."/>
            <person name="Tice H."/>
            <person name="Del Rio T.G."/>
            <person name="Cheng J.F."/>
            <person name="Han C."/>
            <person name="Tapia R."/>
            <person name="Goodwin L.A."/>
            <person name="Pitluck S."/>
            <person name="Liolios K."/>
            <person name="Mavromatis K."/>
            <person name="Pagani I."/>
            <person name="Ivanova N."/>
            <person name="Mikhailova N."/>
            <person name="Pati A."/>
            <person name="Chen A."/>
            <person name="Palaniappan K."/>
            <person name="Rohde M."/>
            <person name="Tindall B.J."/>
            <person name="Detter J.C."/>
            <person name="Goker M."/>
            <person name="Woyke T."/>
            <person name="Bristow J."/>
            <person name="Eisen J.A."/>
            <person name="Markowitz V."/>
            <person name="Hugenholtz P."/>
            <person name="Klenk H.P."/>
            <person name="Kyrpides N.C."/>
        </authorList>
    </citation>
    <scope>NUCLEOTIDE SEQUENCE</scope>
    <source>
        <strain evidence="17">DSM 17368 / JCM 12287 / NRRL B-23963</strain>
    </source>
</reference>
<comment type="pathway">
    <text evidence="2">One-carbon metabolism; methylamine degradation.</text>
</comment>
<dbReference type="GO" id="GO:0009055">
    <property type="term" value="F:electron transfer activity"/>
    <property type="evidence" value="ECO:0007669"/>
    <property type="project" value="InterPro"/>
</dbReference>
<evidence type="ECO:0000256" key="4">
    <source>
        <dbReference type="ARBA" id="ARBA00022617"/>
    </source>
</evidence>
<evidence type="ECO:0000256" key="13">
    <source>
        <dbReference type="PIRSR" id="PIRSR000294-1"/>
    </source>
</evidence>
<dbReference type="AlphaFoldDB" id="G8R0M9"/>
<dbReference type="InterPro" id="IPR036909">
    <property type="entry name" value="Cyt_c-like_dom_sf"/>
</dbReference>
<proteinExistence type="predicted"/>
<evidence type="ECO:0000256" key="7">
    <source>
        <dbReference type="ARBA" id="ARBA00022764"/>
    </source>
</evidence>
<sequence>MQQKHSSTIWKLFLLAILSIGLYQCKKPEDQSSPVMFGTPQPLEIPKGFPRTNVPADNPQTIEGVELGRHLFYDKRLSADLTQSCASCHAQHRAFSDVTLDPTSTGVDGIKGRRNSMALFNLAFQEKFFWDGRAQSLEEQSLHPIEDPLELNVKLETVIARLEADTAYPEMFAAAFGDNKISKKRIGKAIAQFERTMISANSEFDKVKRISGNIDAPFIEDASTPGSKNNGWLLFKGTTGDCFHCHSIEADGAFLGGSFGVNNQFRNNGLKMKYRGDLGRQGVTNEPSDFGKFKVPSVRNSERTAPFMHDGSVPSLDSVIRFYSFGGFSNGNTDPQMDFAGDAKGTRNLSEEQIDDLEEFLKTLTDWEFLEDPRFSDPFAE</sequence>
<feature type="binding site" description="covalent" evidence="13">
    <location>
        <position position="245"/>
    </location>
    <ligand>
        <name>heme c</name>
        <dbReference type="ChEBI" id="CHEBI:61717"/>
        <label>2</label>
    </ligand>
</feature>
<evidence type="ECO:0000256" key="5">
    <source>
        <dbReference type="ARBA" id="ARBA00022723"/>
    </source>
</evidence>
<comment type="subcellular location">
    <subcellularLocation>
        <location evidence="1">Periplasm</location>
    </subcellularLocation>
</comment>
<keyword evidence="17" id="KW-1185">Reference proteome</keyword>
<dbReference type="InterPro" id="IPR009056">
    <property type="entry name" value="Cyt_c-like_dom"/>
</dbReference>
<dbReference type="PIRSF" id="PIRSF000294">
    <property type="entry name" value="Cytochrome-c_peroxidase"/>
    <property type="match status" value="1"/>
</dbReference>
<dbReference type="PANTHER" id="PTHR30600">
    <property type="entry name" value="CYTOCHROME C PEROXIDASE-RELATED"/>
    <property type="match status" value="1"/>
</dbReference>
<evidence type="ECO:0000256" key="11">
    <source>
        <dbReference type="ARBA" id="ARBA00058991"/>
    </source>
</evidence>
<dbReference type="SUPFAM" id="SSF46626">
    <property type="entry name" value="Cytochrome c"/>
    <property type="match status" value="2"/>
</dbReference>
<name>G8R0M9_OWEHD</name>
<feature type="binding site" description="axial binding residue" evidence="14">
    <location>
        <position position="246"/>
    </location>
    <ligand>
        <name>heme c</name>
        <dbReference type="ChEBI" id="CHEBI:61717"/>
        <label>2</label>
    </ligand>
    <ligandPart>
        <name>Fe</name>
        <dbReference type="ChEBI" id="CHEBI:18248"/>
    </ligandPart>
</feature>
<keyword evidence="3" id="KW-0813">Transport</keyword>
<evidence type="ECO:0000256" key="14">
    <source>
        <dbReference type="PIRSR" id="PIRSR000294-2"/>
    </source>
</evidence>
<evidence type="ECO:0000256" key="9">
    <source>
        <dbReference type="ARBA" id="ARBA00023002"/>
    </source>
</evidence>
<dbReference type="Pfam" id="PF03150">
    <property type="entry name" value="CCP_MauG"/>
    <property type="match status" value="1"/>
</dbReference>
<comment type="function">
    <text evidence="11">Involved in methylamine metabolism. Essential for the maturation of the beta subunit of MADH, presumably via a step in the biosynthesis of tryptophan tryptophylquinone (TTQ), the cofactor of MADH.</text>
</comment>
<feature type="binding site" description="covalent" evidence="13">
    <location>
        <position position="242"/>
    </location>
    <ligand>
        <name>heme c</name>
        <dbReference type="ChEBI" id="CHEBI:61717"/>
        <label>2</label>
    </ligand>
</feature>
<gene>
    <name evidence="16" type="ordered locus">Oweho_1747</name>
</gene>
<dbReference type="HOGENOM" id="CLU_034652_3_3_10"/>
<feature type="binding site" description="covalent" evidence="13">
    <location>
        <position position="85"/>
    </location>
    <ligand>
        <name>heme c</name>
        <dbReference type="ChEBI" id="CHEBI:61717"/>
        <label>1</label>
    </ligand>
</feature>
<accession>G8R0M9</accession>
<dbReference type="KEGG" id="oho:Oweho_1747"/>
<keyword evidence="16" id="KW-0575">Peroxidase</keyword>
<dbReference type="GO" id="GO:0004130">
    <property type="term" value="F:cytochrome-c peroxidase activity"/>
    <property type="evidence" value="ECO:0007669"/>
    <property type="project" value="TreeGrafter"/>
</dbReference>
<keyword evidence="7" id="KW-0574">Periplasm</keyword>
<keyword evidence="9" id="KW-0560">Oxidoreductase</keyword>
<dbReference type="PROSITE" id="PS51007">
    <property type="entry name" value="CYTC"/>
    <property type="match status" value="2"/>
</dbReference>
<evidence type="ECO:0000256" key="8">
    <source>
        <dbReference type="ARBA" id="ARBA00022982"/>
    </source>
</evidence>
<protein>
    <recommendedName>
        <fullName evidence="12">Methylamine utilization protein MauG</fullName>
    </recommendedName>
</protein>
<dbReference type="RefSeq" id="WP_014202089.1">
    <property type="nucleotide sequence ID" value="NC_016599.1"/>
</dbReference>
<feature type="domain" description="Cytochrome c" evidence="15">
    <location>
        <begin position="63"/>
        <end position="166"/>
    </location>
</feature>
<dbReference type="GO" id="GO:0046872">
    <property type="term" value="F:metal ion binding"/>
    <property type="evidence" value="ECO:0007669"/>
    <property type="project" value="UniProtKB-KW"/>
</dbReference>
<keyword evidence="6" id="KW-0732">Signal</keyword>
<dbReference type="InterPro" id="IPR051395">
    <property type="entry name" value="Cytochrome_c_Peroxidase/MauG"/>
</dbReference>
<keyword evidence="8" id="KW-0249">Electron transport</keyword>
<dbReference type="InterPro" id="IPR026259">
    <property type="entry name" value="MauG/Cytc_peroxidase"/>
</dbReference>
<dbReference type="STRING" id="926562.Oweho_1747"/>
<evidence type="ECO:0000256" key="2">
    <source>
        <dbReference type="ARBA" id="ARBA00004856"/>
    </source>
</evidence>
<organism evidence="16 17">
    <name type="scientific">Owenweeksia hongkongensis (strain DSM 17368 / CIP 108786 / JCM 12287 / NRRL B-23963 / UST20020801)</name>
    <dbReference type="NCBI Taxonomy" id="926562"/>
    <lineage>
        <taxon>Bacteria</taxon>
        <taxon>Pseudomonadati</taxon>
        <taxon>Bacteroidota</taxon>
        <taxon>Flavobacteriia</taxon>
        <taxon>Flavobacteriales</taxon>
        <taxon>Owenweeksiaceae</taxon>
        <taxon>Owenweeksia</taxon>
    </lineage>
</organism>
<dbReference type="EMBL" id="CP003156">
    <property type="protein sequence ID" value="AEV32733.1"/>
    <property type="molecule type" value="Genomic_DNA"/>
</dbReference>
<dbReference type="eggNOG" id="COG1858">
    <property type="taxonomic scope" value="Bacteria"/>
</dbReference>
<comment type="PTM">
    <text evidence="13">Binds 2 heme groups per subunit.</text>
</comment>
<keyword evidence="10 14" id="KW-0408">Iron</keyword>
<evidence type="ECO:0000313" key="16">
    <source>
        <dbReference type="EMBL" id="AEV32733.1"/>
    </source>
</evidence>
<feature type="binding site" description="covalent" evidence="13">
    <location>
        <position position="88"/>
    </location>
    <ligand>
        <name>heme c</name>
        <dbReference type="ChEBI" id="CHEBI:61717"/>
        <label>1</label>
    </ligand>
</feature>
<dbReference type="GO" id="GO:0042597">
    <property type="term" value="C:periplasmic space"/>
    <property type="evidence" value="ECO:0007669"/>
    <property type="project" value="UniProtKB-SubCell"/>
</dbReference>
<feature type="domain" description="Cytochrome c" evidence="15">
    <location>
        <begin position="226"/>
        <end position="365"/>
    </location>
</feature>
<dbReference type="Proteomes" id="UP000005631">
    <property type="component" value="Chromosome"/>
</dbReference>
<feature type="binding site" description="axial binding residue" evidence="14">
    <location>
        <position position="89"/>
    </location>
    <ligand>
        <name>heme c</name>
        <dbReference type="ChEBI" id="CHEBI:61717"/>
        <label>1</label>
    </ligand>
    <ligandPart>
        <name>Fe</name>
        <dbReference type="ChEBI" id="CHEBI:18248"/>
    </ligandPart>
</feature>
<keyword evidence="5 14" id="KW-0479">Metal-binding</keyword>